<evidence type="ECO:0000313" key="2">
    <source>
        <dbReference type="EMBL" id="BAD69106.1"/>
    </source>
</evidence>
<proteinExistence type="predicted"/>
<reference evidence="3" key="1">
    <citation type="journal article" date="2005" name="Nature">
        <title>The map-based sequence of the rice genome.</title>
        <authorList>
            <consortium name="International rice genome sequencing project (IRGSP)"/>
            <person name="Matsumoto T."/>
            <person name="Wu J."/>
            <person name="Kanamori H."/>
            <person name="Katayose Y."/>
            <person name="Fujisawa M."/>
            <person name="Namiki N."/>
            <person name="Mizuno H."/>
            <person name="Yamamoto K."/>
            <person name="Antonio B.A."/>
            <person name="Baba T."/>
            <person name="Sakata K."/>
            <person name="Nagamura Y."/>
            <person name="Aoki H."/>
            <person name="Arikawa K."/>
            <person name="Arita K."/>
            <person name="Bito T."/>
            <person name="Chiden Y."/>
            <person name="Fujitsuka N."/>
            <person name="Fukunaka R."/>
            <person name="Hamada M."/>
            <person name="Harada C."/>
            <person name="Hayashi A."/>
            <person name="Hijishita S."/>
            <person name="Honda M."/>
            <person name="Hosokawa S."/>
            <person name="Ichikawa Y."/>
            <person name="Idonuma A."/>
            <person name="Iijima M."/>
            <person name="Ikeda M."/>
            <person name="Ikeno M."/>
            <person name="Ito K."/>
            <person name="Ito S."/>
            <person name="Ito T."/>
            <person name="Ito Y."/>
            <person name="Ito Y."/>
            <person name="Iwabuchi A."/>
            <person name="Kamiya K."/>
            <person name="Karasawa W."/>
            <person name="Kurita K."/>
            <person name="Katagiri S."/>
            <person name="Kikuta A."/>
            <person name="Kobayashi H."/>
            <person name="Kobayashi N."/>
            <person name="Machita K."/>
            <person name="Maehara T."/>
            <person name="Masukawa M."/>
            <person name="Mizubayashi T."/>
            <person name="Mukai Y."/>
            <person name="Nagasaki H."/>
            <person name="Nagata Y."/>
            <person name="Naito S."/>
            <person name="Nakashima M."/>
            <person name="Nakama Y."/>
            <person name="Nakamichi Y."/>
            <person name="Nakamura M."/>
            <person name="Meguro A."/>
            <person name="Negishi M."/>
            <person name="Ohta I."/>
            <person name="Ohta T."/>
            <person name="Okamoto M."/>
            <person name="Ono N."/>
            <person name="Saji S."/>
            <person name="Sakaguchi M."/>
            <person name="Sakai K."/>
            <person name="Shibata M."/>
            <person name="Shimokawa T."/>
            <person name="Song J."/>
            <person name="Takazaki Y."/>
            <person name="Terasawa K."/>
            <person name="Tsugane M."/>
            <person name="Tsuji K."/>
            <person name="Ueda S."/>
            <person name="Waki K."/>
            <person name="Yamagata H."/>
            <person name="Yamamoto M."/>
            <person name="Yamamoto S."/>
            <person name="Yamane H."/>
            <person name="Yoshiki S."/>
            <person name="Yoshihara R."/>
            <person name="Yukawa K."/>
            <person name="Zhong H."/>
            <person name="Yano M."/>
            <person name="Yuan Q."/>
            <person name="Ouyang S."/>
            <person name="Liu J."/>
            <person name="Jones K.M."/>
            <person name="Gansberger K."/>
            <person name="Moffat K."/>
            <person name="Hill J."/>
            <person name="Bera J."/>
            <person name="Fadrosh D."/>
            <person name="Jin S."/>
            <person name="Johri S."/>
            <person name="Kim M."/>
            <person name="Overton L."/>
            <person name="Reardon M."/>
            <person name="Tsitrin T."/>
            <person name="Vuong H."/>
            <person name="Weaver B."/>
            <person name="Ciecko A."/>
            <person name="Tallon L."/>
            <person name="Jackson J."/>
            <person name="Pai G."/>
            <person name="Aken S.V."/>
            <person name="Utterback T."/>
            <person name="Reidmuller S."/>
            <person name="Feldblyum T."/>
            <person name="Hsiao J."/>
            <person name="Zismann V."/>
            <person name="Iobst S."/>
            <person name="de Vazeille A.R."/>
            <person name="Buell C.R."/>
            <person name="Ying K."/>
            <person name="Li Y."/>
            <person name="Lu T."/>
            <person name="Huang Y."/>
            <person name="Zhao Q."/>
            <person name="Feng Q."/>
            <person name="Zhang L."/>
            <person name="Zhu J."/>
            <person name="Weng Q."/>
            <person name="Mu J."/>
            <person name="Lu Y."/>
            <person name="Fan D."/>
            <person name="Liu Y."/>
            <person name="Guan J."/>
            <person name="Zhang Y."/>
            <person name="Yu S."/>
            <person name="Liu X."/>
            <person name="Zhang Y."/>
            <person name="Hong G."/>
            <person name="Han B."/>
            <person name="Choisne N."/>
            <person name="Demange N."/>
            <person name="Orjeda G."/>
            <person name="Samain S."/>
            <person name="Cattolico L."/>
            <person name="Pelletier E."/>
            <person name="Couloux A."/>
            <person name="Segurens B."/>
            <person name="Wincker P."/>
            <person name="D'Hont A."/>
            <person name="Scarpelli C."/>
            <person name="Weissenbach J."/>
            <person name="Salanoubat M."/>
            <person name="Quetier F."/>
            <person name="Yu Y."/>
            <person name="Kim H.R."/>
            <person name="Rambo T."/>
            <person name="Currie J."/>
            <person name="Collura K."/>
            <person name="Luo M."/>
            <person name="Yang T."/>
            <person name="Ammiraju J.S.S."/>
            <person name="Engler F."/>
            <person name="Soderlund C."/>
            <person name="Wing R.A."/>
            <person name="Palmer L.E."/>
            <person name="de la Bastide M."/>
            <person name="Spiegel L."/>
            <person name="Nascimento L."/>
            <person name="Zutavern T."/>
            <person name="O'Shaughnessy A."/>
            <person name="Dike S."/>
            <person name="Dedhia N."/>
            <person name="Preston R."/>
            <person name="Balija V."/>
            <person name="McCombie W.R."/>
            <person name="Chow T."/>
            <person name="Chen H."/>
            <person name="Chung M."/>
            <person name="Chen C."/>
            <person name="Shaw J."/>
            <person name="Wu H."/>
            <person name="Hsiao K."/>
            <person name="Chao Y."/>
            <person name="Chu M."/>
            <person name="Cheng C."/>
            <person name="Hour A."/>
            <person name="Lee P."/>
            <person name="Lin S."/>
            <person name="Lin Y."/>
            <person name="Liou J."/>
            <person name="Liu S."/>
            <person name="Hsing Y."/>
            <person name="Raghuvanshi S."/>
            <person name="Mohanty A."/>
            <person name="Bharti A.K."/>
            <person name="Gaur A."/>
            <person name="Gupta V."/>
            <person name="Kumar D."/>
            <person name="Ravi V."/>
            <person name="Vij S."/>
            <person name="Kapur A."/>
            <person name="Khurana P."/>
            <person name="Khurana P."/>
            <person name="Khurana J.P."/>
            <person name="Tyagi A.K."/>
            <person name="Gaikwad K."/>
            <person name="Singh A."/>
            <person name="Dalal V."/>
            <person name="Srivastava S."/>
            <person name="Dixit A."/>
            <person name="Pal A.K."/>
            <person name="Ghazi I.A."/>
            <person name="Yadav M."/>
            <person name="Pandit A."/>
            <person name="Bhargava A."/>
            <person name="Sureshbabu K."/>
            <person name="Batra K."/>
            <person name="Sharma T.R."/>
            <person name="Mohapatra T."/>
            <person name="Singh N.K."/>
            <person name="Messing J."/>
            <person name="Nelson A.B."/>
            <person name="Fuks G."/>
            <person name="Kavchok S."/>
            <person name="Keizer G."/>
            <person name="Linton E."/>
            <person name="Llaca V."/>
            <person name="Song R."/>
            <person name="Tanyolac B."/>
            <person name="Young S."/>
            <person name="Ho-Il K."/>
            <person name="Hahn J.H."/>
            <person name="Sangsakoo G."/>
            <person name="Vanavichit A."/>
            <person name="de Mattos Luiz.A.T."/>
            <person name="Zimmer P.D."/>
            <person name="Malone G."/>
            <person name="Dellagostin O."/>
            <person name="de Oliveira A.C."/>
            <person name="Bevan M."/>
            <person name="Bancroft I."/>
            <person name="Minx P."/>
            <person name="Cordum H."/>
            <person name="Wilson R."/>
            <person name="Cheng Z."/>
            <person name="Jin W."/>
            <person name="Jiang J."/>
            <person name="Leong S.A."/>
            <person name="Iwama H."/>
            <person name="Gojobori T."/>
            <person name="Itoh T."/>
            <person name="Niimura Y."/>
            <person name="Fujii Y."/>
            <person name="Habara T."/>
            <person name="Sakai H."/>
            <person name="Sato Y."/>
            <person name="Wilson G."/>
            <person name="Kumar K."/>
            <person name="McCouch S."/>
            <person name="Juretic N."/>
            <person name="Hoen D."/>
            <person name="Wright S."/>
            <person name="Bruskiewich R."/>
            <person name="Bureau T."/>
            <person name="Miyao A."/>
            <person name="Hirochika H."/>
            <person name="Nishikawa T."/>
            <person name="Kadowaki K."/>
            <person name="Sugiura M."/>
            <person name="Burr B."/>
            <person name="Sasaki T."/>
        </authorList>
    </citation>
    <scope>NUCLEOTIDE SEQUENCE [LARGE SCALE GENOMIC DNA]</scope>
    <source>
        <strain evidence="3">cv. Nipponbare</strain>
    </source>
</reference>
<gene>
    <name evidence="2" type="primary">P0649C11.17</name>
</gene>
<sequence>MPWECEDAKHLNGIFTLLLTSVLFMTVSTGRNGHNRHWDEEYNHHTIGLDTLTGSAVLVLPQDADIGEGAWIRQQRVTRARIQQRDLDLAIGHKQKTTTTVTSPWQIFLHSVEGDKRTTGSAYMVSKMRGGGSGSGNGHAVPALSWSASLLEAFTLASLSQSTSLLTSPDEGHYRDNSKNENNNDNTVVKDDSGNYRMVGERVAATPTTLRC</sequence>
<evidence type="ECO:0000256" key="1">
    <source>
        <dbReference type="SAM" id="MobiDB-lite"/>
    </source>
</evidence>
<dbReference type="AlphaFoldDB" id="Q5VN69"/>
<feature type="region of interest" description="Disordered" evidence="1">
    <location>
        <begin position="165"/>
        <end position="195"/>
    </location>
</feature>
<dbReference type="EMBL" id="AP005659">
    <property type="protein sequence ID" value="BAD69106.1"/>
    <property type="molecule type" value="Genomic_DNA"/>
</dbReference>
<dbReference type="Proteomes" id="UP000000763">
    <property type="component" value="Chromosome 6"/>
</dbReference>
<reference evidence="3" key="2">
    <citation type="journal article" date="2008" name="Nucleic Acids Res.">
        <title>The rice annotation project database (RAP-DB): 2008 update.</title>
        <authorList>
            <consortium name="The rice annotation project (RAP)"/>
        </authorList>
    </citation>
    <scope>GENOME REANNOTATION</scope>
    <source>
        <strain evidence="3">cv. Nipponbare</strain>
    </source>
</reference>
<evidence type="ECO:0000313" key="3">
    <source>
        <dbReference type="Proteomes" id="UP000000763"/>
    </source>
</evidence>
<organism evidence="2 3">
    <name type="scientific">Oryza sativa subsp. japonica</name>
    <name type="common">Rice</name>
    <dbReference type="NCBI Taxonomy" id="39947"/>
    <lineage>
        <taxon>Eukaryota</taxon>
        <taxon>Viridiplantae</taxon>
        <taxon>Streptophyta</taxon>
        <taxon>Embryophyta</taxon>
        <taxon>Tracheophyta</taxon>
        <taxon>Spermatophyta</taxon>
        <taxon>Magnoliopsida</taxon>
        <taxon>Liliopsida</taxon>
        <taxon>Poales</taxon>
        <taxon>Poaceae</taxon>
        <taxon>BOP clade</taxon>
        <taxon>Oryzoideae</taxon>
        <taxon>Oryzeae</taxon>
        <taxon>Oryzinae</taxon>
        <taxon>Oryza</taxon>
        <taxon>Oryza sativa</taxon>
    </lineage>
</organism>
<accession>Q5VN69</accession>
<name>Q5VN69_ORYSJ</name>
<protein>
    <submittedName>
        <fullName evidence="2">Uncharacterized protein</fullName>
    </submittedName>
</protein>
<feature type="compositionally biased region" description="Basic and acidic residues" evidence="1">
    <location>
        <begin position="170"/>
        <end position="179"/>
    </location>
</feature>